<proteinExistence type="predicted"/>
<organism evidence="2 3">
    <name type="scientific">Monascus purpureus</name>
    <name type="common">Red mold</name>
    <name type="synonym">Monascus anka</name>
    <dbReference type="NCBI Taxonomy" id="5098"/>
    <lineage>
        <taxon>Eukaryota</taxon>
        <taxon>Fungi</taxon>
        <taxon>Dikarya</taxon>
        <taxon>Ascomycota</taxon>
        <taxon>Pezizomycotina</taxon>
        <taxon>Eurotiomycetes</taxon>
        <taxon>Eurotiomycetidae</taxon>
        <taxon>Eurotiales</taxon>
        <taxon>Aspergillaceae</taxon>
        <taxon>Monascus</taxon>
    </lineage>
</organism>
<evidence type="ECO:0008006" key="4">
    <source>
        <dbReference type="Google" id="ProtNLM"/>
    </source>
</evidence>
<feature type="region of interest" description="Disordered" evidence="1">
    <location>
        <begin position="1"/>
        <end position="42"/>
    </location>
</feature>
<sequence length="103" mass="11335">MQSAAEIVDDSVTESPNGPTTEPLDEQLQEAQPDASVDGPIENGREIDCEVALQEPESDEHMRGDCFRIQVSAKHLTLASPIFKEILSGRWKEGLRMLKKGSV</sequence>
<dbReference type="AlphaFoldDB" id="A0A507QRS7"/>
<evidence type="ECO:0000313" key="3">
    <source>
        <dbReference type="Proteomes" id="UP000319663"/>
    </source>
</evidence>
<reference evidence="2 3" key="1">
    <citation type="submission" date="2019-06" db="EMBL/GenBank/DDBJ databases">
        <title>Wine fermentation using esterase from Monascus purpureus.</title>
        <authorList>
            <person name="Geng C."/>
            <person name="Zhang Y."/>
        </authorList>
    </citation>
    <scope>NUCLEOTIDE SEQUENCE [LARGE SCALE GENOMIC DNA]</scope>
    <source>
        <strain evidence="2">HQ1</strain>
    </source>
</reference>
<dbReference type="EMBL" id="VIFY01000134">
    <property type="protein sequence ID" value="TQB69822.1"/>
    <property type="molecule type" value="Genomic_DNA"/>
</dbReference>
<name>A0A507QRS7_MONPU</name>
<evidence type="ECO:0000313" key="2">
    <source>
        <dbReference type="EMBL" id="TQB69822.1"/>
    </source>
</evidence>
<protein>
    <recommendedName>
        <fullName evidence="4">BTB domain-containing protein</fullName>
    </recommendedName>
</protein>
<comment type="caution">
    <text evidence="2">The sequence shown here is derived from an EMBL/GenBank/DDBJ whole genome shotgun (WGS) entry which is preliminary data.</text>
</comment>
<accession>A0A507QRS7</accession>
<evidence type="ECO:0000256" key="1">
    <source>
        <dbReference type="SAM" id="MobiDB-lite"/>
    </source>
</evidence>
<dbReference type="STRING" id="5098.A0A507QRS7"/>
<dbReference type="Proteomes" id="UP000319663">
    <property type="component" value="Unassembled WGS sequence"/>
</dbReference>
<keyword evidence="3" id="KW-1185">Reference proteome</keyword>
<gene>
    <name evidence="2" type="ORF">MPDQ_001312</name>
</gene>